<dbReference type="GO" id="GO:0005524">
    <property type="term" value="F:ATP binding"/>
    <property type="evidence" value="ECO:0007669"/>
    <property type="project" value="UniProtKB-KW"/>
</dbReference>
<feature type="domain" description="DNA mismatch repair proteins mutS family" evidence="13">
    <location>
        <begin position="1267"/>
        <end position="1283"/>
    </location>
</feature>
<dbReference type="Pfam" id="PF01624">
    <property type="entry name" value="MutS_I"/>
    <property type="match status" value="1"/>
</dbReference>
<dbReference type="InterPro" id="IPR000432">
    <property type="entry name" value="DNA_mismatch_repair_MutS_C"/>
</dbReference>
<dbReference type="GO" id="GO:0003677">
    <property type="term" value="F:DNA binding"/>
    <property type="evidence" value="ECO:0007669"/>
    <property type="project" value="UniProtKB-KW"/>
</dbReference>
<dbReference type="PROSITE" id="PS00486">
    <property type="entry name" value="DNA_MISMATCH_REPAIR_2"/>
    <property type="match status" value="1"/>
</dbReference>
<evidence type="ECO:0000259" key="13">
    <source>
        <dbReference type="PROSITE" id="PS00486"/>
    </source>
</evidence>
<keyword evidence="7" id="KW-0238">DNA-binding</keyword>
<dbReference type="Proteomes" id="UP001605036">
    <property type="component" value="Unassembled WGS sequence"/>
</dbReference>
<dbReference type="Pfam" id="PF00488">
    <property type="entry name" value="MutS_V"/>
    <property type="match status" value="1"/>
</dbReference>
<dbReference type="InterPro" id="IPR004875">
    <property type="entry name" value="DDE_SF_endonuclease_dom"/>
</dbReference>
<dbReference type="PANTHER" id="PTHR11361:SF35">
    <property type="entry name" value="DNA MISMATCH REPAIR PROTEIN MSH2"/>
    <property type="match status" value="1"/>
</dbReference>
<evidence type="ECO:0000313" key="15">
    <source>
        <dbReference type="Proteomes" id="UP001605036"/>
    </source>
</evidence>
<dbReference type="Pfam" id="PF03184">
    <property type="entry name" value="DDE_1"/>
    <property type="match status" value="1"/>
</dbReference>
<dbReference type="EMBL" id="JBHFFA010000004">
    <property type="protein sequence ID" value="KAL2630869.1"/>
    <property type="molecule type" value="Genomic_DNA"/>
</dbReference>
<dbReference type="InterPro" id="IPR007860">
    <property type="entry name" value="DNA_mmatch_repair_MutS_con_dom"/>
</dbReference>
<dbReference type="InterPro" id="IPR007696">
    <property type="entry name" value="DNA_mismatch_repair_MutS_core"/>
</dbReference>
<dbReference type="InterPro" id="IPR036187">
    <property type="entry name" value="DNA_mismatch_repair_MutS_sf"/>
</dbReference>
<dbReference type="CDD" id="cd03285">
    <property type="entry name" value="ABC_MSH2_euk"/>
    <property type="match status" value="1"/>
</dbReference>
<dbReference type="GO" id="GO:0006298">
    <property type="term" value="P:mismatch repair"/>
    <property type="evidence" value="ECO:0007669"/>
    <property type="project" value="UniProtKB-ARBA"/>
</dbReference>
<name>A0ABD1YKB7_9MARC</name>
<evidence type="ECO:0000313" key="14">
    <source>
        <dbReference type="EMBL" id="KAL2630869.1"/>
    </source>
</evidence>
<feature type="coiled-coil region" evidence="12">
    <location>
        <begin position="993"/>
        <end position="1023"/>
    </location>
</feature>
<dbReference type="Pfam" id="PF05190">
    <property type="entry name" value="MutS_IV"/>
    <property type="match status" value="1"/>
</dbReference>
<dbReference type="SUPFAM" id="SSF52540">
    <property type="entry name" value="P-loop containing nucleoside triphosphate hydrolases"/>
    <property type="match status" value="1"/>
</dbReference>
<evidence type="ECO:0000256" key="4">
    <source>
        <dbReference type="ARBA" id="ARBA00022741"/>
    </source>
</evidence>
<dbReference type="Pfam" id="PF05192">
    <property type="entry name" value="MutS_III"/>
    <property type="match status" value="1"/>
</dbReference>
<dbReference type="SUPFAM" id="SSF48334">
    <property type="entry name" value="DNA repair protein MutS, domain III"/>
    <property type="match status" value="1"/>
</dbReference>
<keyword evidence="15" id="KW-1185">Reference proteome</keyword>
<keyword evidence="6" id="KW-0067">ATP-binding</keyword>
<dbReference type="Pfam" id="PF05188">
    <property type="entry name" value="MutS_II"/>
    <property type="match status" value="1"/>
</dbReference>
<dbReference type="NCBIfam" id="NF003810">
    <property type="entry name" value="PRK05399.1"/>
    <property type="match status" value="1"/>
</dbReference>
<evidence type="ECO:0000256" key="6">
    <source>
        <dbReference type="ARBA" id="ARBA00022840"/>
    </source>
</evidence>
<protein>
    <recommendedName>
        <fullName evidence="11">DNA mismatch repair protein MSH2</fullName>
    </recommendedName>
    <alternativeName>
        <fullName evidence="3">DNA mismatch repair protein Msh2</fullName>
    </alternativeName>
    <alternativeName>
        <fullName evidence="10">MutS protein homolog 2</fullName>
    </alternativeName>
</protein>
<evidence type="ECO:0000256" key="11">
    <source>
        <dbReference type="ARBA" id="ARBA00073545"/>
    </source>
</evidence>
<dbReference type="FunFam" id="3.30.420.110:FF:000002">
    <property type="entry name" value="DNA mismatch repair protein"/>
    <property type="match status" value="1"/>
</dbReference>
<dbReference type="FunFam" id="3.40.50.300:FF:000925">
    <property type="entry name" value="DNA mismatch repair protein MSH2"/>
    <property type="match status" value="1"/>
</dbReference>
<proteinExistence type="inferred from homology"/>
<keyword evidence="9" id="KW-0539">Nucleus</keyword>
<evidence type="ECO:0000256" key="9">
    <source>
        <dbReference type="ARBA" id="ARBA00023242"/>
    </source>
</evidence>
<dbReference type="InterPro" id="IPR036678">
    <property type="entry name" value="MutS_con_dom_sf"/>
</dbReference>
<dbReference type="PANTHER" id="PTHR11361">
    <property type="entry name" value="DNA MISMATCH REPAIR PROTEIN MUTS FAMILY MEMBER"/>
    <property type="match status" value="1"/>
</dbReference>
<evidence type="ECO:0000256" key="10">
    <source>
        <dbReference type="ARBA" id="ARBA00029795"/>
    </source>
</evidence>
<dbReference type="Gene3D" id="3.30.420.110">
    <property type="entry name" value="MutS, connector domain"/>
    <property type="match status" value="1"/>
</dbReference>
<evidence type="ECO:0000256" key="2">
    <source>
        <dbReference type="ARBA" id="ARBA00006271"/>
    </source>
</evidence>
<dbReference type="FunFam" id="1.10.1420.10:FF:000003">
    <property type="entry name" value="DNA mismatch repair protein"/>
    <property type="match status" value="1"/>
</dbReference>
<dbReference type="InterPro" id="IPR007695">
    <property type="entry name" value="DNA_mismatch_repair_MutS-lik_N"/>
</dbReference>
<comment type="similarity">
    <text evidence="2">Belongs to the DNA mismatch repair MutS family.</text>
</comment>
<evidence type="ECO:0000256" key="12">
    <source>
        <dbReference type="SAM" id="Coils"/>
    </source>
</evidence>
<accession>A0ABD1YKB7</accession>
<dbReference type="InterPro" id="IPR007861">
    <property type="entry name" value="DNA_mismatch_repair_MutS_clamp"/>
</dbReference>
<evidence type="ECO:0000256" key="5">
    <source>
        <dbReference type="ARBA" id="ARBA00022763"/>
    </source>
</evidence>
<dbReference type="Gene3D" id="1.10.1420.10">
    <property type="match status" value="2"/>
</dbReference>
<dbReference type="SMART" id="SM00533">
    <property type="entry name" value="MUTSd"/>
    <property type="match status" value="1"/>
</dbReference>
<keyword evidence="4" id="KW-0547">Nucleotide-binding</keyword>
<evidence type="ECO:0000256" key="7">
    <source>
        <dbReference type="ARBA" id="ARBA00023125"/>
    </source>
</evidence>
<keyword evidence="8" id="KW-0234">DNA repair</keyword>
<dbReference type="SUPFAM" id="SSF53150">
    <property type="entry name" value="DNA repair protein MutS, domain II"/>
    <property type="match status" value="1"/>
</dbReference>
<dbReference type="FunFam" id="3.40.1170.10:FF:000003">
    <property type="entry name" value="DNA mismatch repair protein"/>
    <property type="match status" value="1"/>
</dbReference>
<gene>
    <name evidence="14" type="ORF">R1flu_015555</name>
</gene>
<organism evidence="14 15">
    <name type="scientific">Riccia fluitans</name>
    <dbReference type="NCBI Taxonomy" id="41844"/>
    <lineage>
        <taxon>Eukaryota</taxon>
        <taxon>Viridiplantae</taxon>
        <taxon>Streptophyta</taxon>
        <taxon>Embryophyta</taxon>
        <taxon>Marchantiophyta</taxon>
        <taxon>Marchantiopsida</taxon>
        <taxon>Marchantiidae</taxon>
        <taxon>Marchantiales</taxon>
        <taxon>Ricciaceae</taxon>
        <taxon>Riccia</taxon>
    </lineage>
</organism>
<evidence type="ECO:0000256" key="1">
    <source>
        <dbReference type="ARBA" id="ARBA00004123"/>
    </source>
</evidence>
<dbReference type="InterPro" id="IPR045076">
    <property type="entry name" value="MutS"/>
</dbReference>
<evidence type="ECO:0000256" key="8">
    <source>
        <dbReference type="ARBA" id="ARBA00023204"/>
    </source>
</evidence>
<dbReference type="GO" id="GO:0051053">
    <property type="term" value="P:negative regulation of DNA metabolic process"/>
    <property type="evidence" value="ECO:0007669"/>
    <property type="project" value="UniProtKB-ARBA"/>
</dbReference>
<dbReference type="SMART" id="SM00534">
    <property type="entry name" value="MUTSac"/>
    <property type="match status" value="1"/>
</dbReference>
<keyword evidence="5" id="KW-0227">DNA damage</keyword>
<dbReference type="GO" id="GO:0005634">
    <property type="term" value="C:nucleus"/>
    <property type="evidence" value="ECO:0007669"/>
    <property type="project" value="UniProtKB-SubCell"/>
</dbReference>
<comment type="caution">
    <text evidence="14">The sequence shown here is derived from an EMBL/GenBank/DDBJ whole genome shotgun (WGS) entry which is preliminary data.</text>
</comment>
<comment type="subcellular location">
    <subcellularLocation>
        <location evidence="1">Nucleus</location>
    </subcellularLocation>
</comment>
<evidence type="ECO:0000256" key="3">
    <source>
        <dbReference type="ARBA" id="ARBA00019549"/>
    </source>
</evidence>
<reference evidence="14 15" key="1">
    <citation type="submission" date="2024-09" db="EMBL/GenBank/DDBJ databases">
        <title>Chromosome-scale assembly of Riccia fluitans.</title>
        <authorList>
            <person name="Paukszto L."/>
            <person name="Sawicki J."/>
            <person name="Karawczyk K."/>
            <person name="Piernik-Szablinska J."/>
            <person name="Szczecinska M."/>
            <person name="Mazdziarz M."/>
        </authorList>
    </citation>
    <scope>NUCLEOTIDE SEQUENCE [LARGE SCALE GENOMIC DNA]</scope>
    <source>
        <strain evidence="14">Rf_01</strain>
        <tissue evidence="14">Aerial parts of the thallus</tissue>
    </source>
</reference>
<sequence>MGILDDEISCECELNSRAIDASNNTVDRGGKEGRRPKRYNNWFTPELWPPIAAALKHYGKSSKAVVKHLHKFFGHKHRDNPYLRLNESTIRGWFKFNLKGEKIFRASAQMAIDLLDAGYSGREIASVRHSGHIEGVWQDRKELEIEFINLLNELMDASVGFNSVIIQFHLRAFLQVRCKEILREEGGSFDISRNFMNKWVKDRLGWSYRKATTPASHLPTTWKEMGLLMISRLAYLVFAYGIPMELVTNSDETGVQLLPAGNLHSFRLKGWREVSIQGQGDKRMITVMVSSNAEGEMLPGQVLFEGSTSRSRPHCSEARALTSRGWNLTQSVSHWTTLETLQEFVEKLLVPWIASTCKRLGLDPKKQKSVWIIDCYKVHLRKEFREWMKDHYPLTIILLVPANTTSKLQHADVVLMRPFKCAIQHNFAQWAMGEIASKLEQGIKADNARLENRFYTLDNGSGLTTFSGGLELLFSSVKIHEVDIPPPEGQTKKLRHAQCTFDLLTSVSNSSTNTVSIRPVEMAAEDEGGLDNFDEPKLPELKLDPKQALGFITFYNKLPEDERVVRFFDRKEYYTAHGDNATFIAKTYYKTLTALRQLGHGSTALSSVSISKTMYEGIIRDLLLERTDHSVELYEGSGSKWVLAKSGTPGKIGSFEDVLFASNEMKETPVVMAVHLTVRENERSVGIAFVDMTRRTLGMTEFIDDDQFTNLESAMVALSCRECVMPLDAGKSPDARKLRDLMERCNILLTERKRSDFRARDLEQDLARLIKGPAEQHRDLVAGHEGAASALAALLAYTDLLADDSAYGKYVLQPYSLDKYMRLDAAALRALNVMETKLDANKNFSLSGLMNRTSTVGMGKRLLNRWLKQPLLDVQEIRNRHDVVQAFVENASLRQDLKQHLRRIPDIERLCRKIEKGSAGLQDIVKLYQASVRLPFIKDALDAYDGEFSDVLKDRYTQSFAEWVGPDHLGKYDGLVEAAVDIDQLQHGEYMISAAYDSSLQEIKDERDKIEEQIQKIHQQAANDLDLPVEKSLKLDKSPQYGYVFRITKKEEPKIRKKLASSYIAIETRKDGVKFTNTKLRKCSEQYTALSEEYVKTQRDLVSKVVDVAATFLEVFEGVAILLADMDVLLGFADLAASSPSPYVRPSMTPWDEGDIILEGSRHPCVEAQDDVSFIPNDCRLVRGTSWFQIITGPNMGGKSTFIRQVGVNVLMAQVGAFVPCDRAEISVRDCIFARVGAGDCQLRGVSTFMAEMLETASILKSATERSLIIIDELGRGTSTYDGFGLAWAICEYLVEVIRAPTLFATHFHELTALSSNEGPLVHGPARGPLVGIANYHVSAHIDEKSRKLAMLYKVEEGPCDQSFGIHVAEFAHFPPDVVQLAREKAAELEDFSPSGLDVITKQRDEVGAKRKRVIGPDDISRGKARARQFLQDFAALQLDQLAPEVAVEEVAKLKNAFLEEAESSPWLQQFCRDSIRV</sequence>
<keyword evidence="12" id="KW-0175">Coiled coil</keyword>
<dbReference type="Gene3D" id="3.40.50.300">
    <property type="entry name" value="P-loop containing nucleotide triphosphate hydrolases"/>
    <property type="match status" value="1"/>
</dbReference>
<dbReference type="InterPro" id="IPR027417">
    <property type="entry name" value="P-loop_NTPase"/>
</dbReference>
<dbReference type="InterPro" id="IPR016151">
    <property type="entry name" value="DNA_mismatch_repair_MutS_N"/>
</dbReference>
<dbReference type="Gene3D" id="3.40.1170.10">
    <property type="entry name" value="DNA repair protein MutS, domain I"/>
    <property type="match status" value="1"/>
</dbReference>
<dbReference type="InterPro" id="IPR032642">
    <property type="entry name" value="Msh2_ATP-bd"/>
</dbReference>